<evidence type="ECO:0000313" key="4">
    <source>
        <dbReference type="Proteomes" id="UP000441585"/>
    </source>
</evidence>
<evidence type="ECO:0000313" key="3">
    <source>
        <dbReference type="EMBL" id="MRX53216.1"/>
    </source>
</evidence>
<dbReference type="AlphaFoldDB" id="A0A6I2M8I0"/>
<name>A0A6I2M8I0_9BACI</name>
<feature type="chain" id="PRO_5038896794" description="Phosphatase" evidence="2">
    <location>
        <begin position="19"/>
        <end position="51"/>
    </location>
</feature>
<keyword evidence="4" id="KW-1185">Reference proteome</keyword>
<feature type="region of interest" description="Disordered" evidence="1">
    <location>
        <begin position="28"/>
        <end position="51"/>
    </location>
</feature>
<evidence type="ECO:0008006" key="5">
    <source>
        <dbReference type="Google" id="ProtNLM"/>
    </source>
</evidence>
<organism evidence="3 4">
    <name type="scientific">Metabacillus idriensis</name>
    <dbReference type="NCBI Taxonomy" id="324768"/>
    <lineage>
        <taxon>Bacteria</taxon>
        <taxon>Bacillati</taxon>
        <taxon>Bacillota</taxon>
        <taxon>Bacilli</taxon>
        <taxon>Bacillales</taxon>
        <taxon>Bacillaceae</taxon>
        <taxon>Metabacillus</taxon>
    </lineage>
</organism>
<dbReference type="Proteomes" id="UP000441585">
    <property type="component" value="Unassembled WGS sequence"/>
</dbReference>
<feature type="signal peptide" evidence="2">
    <location>
        <begin position="1"/>
        <end position="18"/>
    </location>
</feature>
<sequence>MKKIVMGITAGVFSLAFAAGVGLFSEPDHPKIVSEPDHPKIVSEPDHPKIV</sequence>
<protein>
    <recommendedName>
        <fullName evidence="5">Phosphatase</fullName>
    </recommendedName>
</protein>
<dbReference type="RefSeq" id="WP_154318085.1">
    <property type="nucleotide sequence ID" value="NZ_CAJFZX010000007.1"/>
</dbReference>
<evidence type="ECO:0000256" key="1">
    <source>
        <dbReference type="SAM" id="MobiDB-lite"/>
    </source>
</evidence>
<accession>A0A6I2M8I0</accession>
<reference evidence="3 4" key="1">
    <citation type="submission" date="2019-11" db="EMBL/GenBank/DDBJ databases">
        <title>Bacillus idriensis genome.</title>
        <authorList>
            <person name="Konopka E.N."/>
            <person name="Newman J.D."/>
        </authorList>
    </citation>
    <scope>NUCLEOTIDE SEQUENCE [LARGE SCALE GENOMIC DNA]</scope>
    <source>
        <strain evidence="3 4">DSM 19097</strain>
    </source>
</reference>
<keyword evidence="2" id="KW-0732">Signal</keyword>
<dbReference type="EMBL" id="WKKF01000001">
    <property type="protein sequence ID" value="MRX53216.1"/>
    <property type="molecule type" value="Genomic_DNA"/>
</dbReference>
<proteinExistence type="predicted"/>
<evidence type="ECO:0000256" key="2">
    <source>
        <dbReference type="SAM" id="SignalP"/>
    </source>
</evidence>
<comment type="caution">
    <text evidence="3">The sequence shown here is derived from an EMBL/GenBank/DDBJ whole genome shotgun (WGS) entry which is preliminary data.</text>
</comment>
<gene>
    <name evidence="3" type="ORF">GJU41_04475</name>
</gene>